<dbReference type="Proteomes" id="UP000245539">
    <property type="component" value="Unassembled WGS sequence"/>
</dbReference>
<name>A0A317CC58_9GAMM</name>
<keyword evidence="2" id="KW-0812">Transmembrane</keyword>
<accession>A0A317CC58</accession>
<reference evidence="3 4" key="1">
    <citation type="submission" date="2018-05" db="EMBL/GenBank/DDBJ databases">
        <title>Leucothrix arctica sp. nov., isolated from Arctic seawater.</title>
        <authorList>
            <person name="Choi A."/>
            <person name="Baek K."/>
        </authorList>
    </citation>
    <scope>NUCLEOTIDE SEQUENCE [LARGE SCALE GENOMIC DNA]</scope>
    <source>
        <strain evidence="3 4">JCM 18388</strain>
    </source>
</reference>
<organism evidence="3 4">
    <name type="scientific">Leucothrix pacifica</name>
    <dbReference type="NCBI Taxonomy" id="1247513"/>
    <lineage>
        <taxon>Bacteria</taxon>
        <taxon>Pseudomonadati</taxon>
        <taxon>Pseudomonadota</taxon>
        <taxon>Gammaproteobacteria</taxon>
        <taxon>Thiotrichales</taxon>
        <taxon>Thiotrichaceae</taxon>
        <taxon>Leucothrix</taxon>
    </lineage>
</organism>
<gene>
    <name evidence="3" type="ORF">DKW60_13350</name>
</gene>
<dbReference type="AlphaFoldDB" id="A0A317CC58"/>
<evidence type="ECO:0000256" key="1">
    <source>
        <dbReference type="SAM" id="Coils"/>
    </source>
</evidence>
<dbReference type="EMBL" id="QGKM01000038">
    <property type="protein sequence ID" value="PWQ96136.1"/>
    <property type="molecule type" value="Genomic_DNA"/>
</dbReference>
<feature type="transmembrane region" description="Helical" evidence="2">
    <location>
        <begin position="248"/>
        <end position="272"/>
    </location>
</feature>
<feature type="coiled-coil region" evidence="1">
    <location>
        <begin position="194"/>
        <end position="228"/>
    </location>
</feature>
<keyword evidence="4" id="KW-1185">Reference proteome</keyword>
<evidence type="ECO:0000313" key="3">
    <source>
        <dbReference type="EMBL" id="PWQ96136.1"/>
    </source>
</evidence>
<evidence type="ECO:0000313" key="4">
    <source>
        <dbReference type="Proteomes" id="UP000245539"/>
    </source>
</evidence>
<keyword evidence="2" id="KW-0472">Membrane</keyword>
<sequence length="571" mass="65190">MGKIIVHNIYLRVIILLWLSWLLTIPSIAEDSSDTAIFQPATEVTETVASTEPTTIDTLTSLLTQKTLIDKEIKALSGLLKSATSDSEKAQLNLDLADKVKEAQDTATNIENLAASTDISILRSVKEETFNFEREFFSLLEPTLKEMNHLTSDVRAKAELRERIEFVNKRIPVVKTAIENTKQLEAEAESGELKSHLSKLKARWQQRLDSLETERSAATLQLEKYILDEKIREENAPSYLKTFFQKRAWVLLKAVGALLLILLASKLVHRFLTLTLKGYQKENRSVRFRVIDLLHRTVTIILTVLAPMLVFYLFEDWVLFTLSILLLIGVAFSLREAIPRYWHQIEIFLNIGSVREGERILMDGLPWEVKNINLFTTLYNPRANLTKRVKLRELTGLNSRPCHTNEPWFPCERGDWVILSDGTRGKVIGISLELIELIQRGGARCTYTLSNFLDASPQNLSLNFRIKELLGISYNNQKMVTTEAPAKLKAYLEKRLTDENYDKILLNLNVEFAKANDSSLDLVVIADFKGDAADIYNRLRRTLQRYCVDAASEFDWEIPFPQVTFHNSAIA</sequence>
<protein>
    <submittedName>
        <fullName evidence="3">Uncharacterized protein</fullName>
    </submittedName>
</protein>
<evidence type="ECO:0000256" key="2">
    <source>
        <dbReference type="SAM" id="Phobius"/>
    </source>
</evidence>
<proteinExistence type="predicted"/>
<keyword evidence="1" id="KW-0175">Coiled coil</keyword>
<feature type="transmembrane region" description="Helical" evidence="2">
    <location>
        <begin position="317"/>
        <end position="334"/>
    </location>
</feature>
<feature type="transmembrane region" description="Helical" evidence="2">
    <location>
        <begin position="293"/>
        <end position="311"/>
    </location>
</feature>
<comment type="caution">
    <text evidence="3">The sequence shown here is derived from an EMBL/GenBank/DDBJ whole genome shotgun (WGS) entry which is preliminary data.</text>
</comment>
<keyword evidence="2" id="KW-1133">Transmembrane helix</keyword>